<evidence type="ECO:0000313" key="2">
    <source>
        <dbReference type="EMBL" id="PSU44990.1"/>
    </source>
</evidence>
<organism evidence="2 3">
    <name type="scientific">Photobacterium frigidiphilum</name>
    <dbReference type="NCBI Taxonomy" id="264736"/>
    <lineage>
        <taxon>Bacteria</taxon>
        <taxon>Pseudomonadati</taxon>
        <taxon>Pseudomonadota</taxon>
        <taxon>Gammaproteobacteria</taxon>
        <taxon>Vibrionales</taxon>
        <taxon>Vibrionaceae</taxon>
        <taxon>Photobacterium</taxon>
    </lineage>
</organism>
<dbReference type="NCBIfam" id="TIGR04219">
    <property type="entry name" value="OMP_w_GlyGly"/>
    <property type="match status" value="1"/>
</dbReference>
<keyword evidence="1" id="KW-0732">Signal</keyword>
<dbReference type="OrthoDB" id="6708408at2"/>
<gene>
    <name evidence="2" type="ORF">C9J12_24840</name>
</gene>
<reference evidence="2 3" key="1">
    <citation type="submission" date="2018-01" db="EMBL/GenBank/DDBJ databases">
        <title>Whole genome sequencing of Histamine producing bacteria.</title>
        <authorList>
            <person name="Butler K."/>
        </authorList>
    </citation>
    <scope>NUCLEOTIDE SEQUENCE [LARGE SCALE GENOMIC DNA]</scope>
    <source>
        <strain evidence="2 3">JCM 12947</strain>
    </source>
</reference>
<keyword evidence="3" id="KW-1185">Reference proteome</keyword>
<proteinExistence type="predicted"/>
<name>A0A2T3J8B1_9GAMM</name>
<dbReference type="EMBL" id="PYMJ01000038">
    <property type="protein sequence ID" value="PSU44990.1"/>
    <property type="molecule type" value="Genomic_DNA"/>
</dbReference>
<comment type="caution">
    <text evidence="2">The sequence shown here is derived from an EMBL/GenBank/DDBJ whole genome shotgun (WGS) entry which is preliminary data.</text>
</comment>
<dbReference type="InterPro" id="IPR026387">
    <property type="entry name" value="OMP_w_GlyGly"/>
</dbReference>
<protein>
    <submittedName>
        <fullName evidence="2">TIGR04219 family outer membrane beta-barrel protein</fullName>
    </submittedName>
</protein>
<dbReference type="RefSeq" id="WP_011219869.1">
    <property type="nucleotide sequence ID" value="NZ_JBALVU010000032.1"/>
</dbReference>
<feature type="signal peptide" evidence="1">
    <location>
        <begin position="1"/>
        <end position="23"/>
    </location>
</feature>
<dbReference type="Proteomes" id="UP000240987">
    <property type="component" value="Unassembled WGS sequence"/>
</dbReference>
<evidence type="ECO:0000256" key="1">
    <source>
        <dbReference type="SAM" id="SignalP"/>
    </source>
</evidence>
<accession>A0A2T3J8B1</accession>
<feature type="chain" id="PRO_5015574131" evidence="1">
    <location>
        <begin position="24"/>
        <end position="216"/>
    </location>
</feature>
<evidence type="ECO:0000313" key="3">
    <source>
        <dbReference type="Proteomes" id="UP000240987"/>
    </source>
</evidence>
<sequence>MNKLMLTAVAAAVAFSVAVPAQAAALLGVKAGVDVWAANAKVNSANSDKSDDTSPSFYVAFEHFIPLVPNFRLRYNDIDTGAVAFEQTDLTAYYEILDNDAIAFDLGLTMTKFGSGNVTLGGQNDTFDEWQPSIYGNVEVGIPMTPLFVFGDLNFSSFNSNSTVDGQAGVKWSIPLVALDLNVRGGYRVMDYDFDSVKNSDSVKLDGWFAGVELDF</sequence>
<dbReference type="AlphaFoldDB" id="A0A2T3J8B1"/>